<dbReference type="InterPro" id="IPR008752">
    <property type="entry name" value="Peptidase_M11"/>
</dbReference>
<keyword evidence="4" id="KW-1185">Reference proteome</keyword>
<feature type="domain" description="Peptidase M11 gametolysin" evidence="2">
    <location>
        <begin position="253"/>
        <end position="320"/>
    </location>
</feature>
<comment type="caution">
    <text evidence="3">The sequence shown here is derived from an EMBL/GenBank/DDBJ whole genome shotgun (WGS) entry which is preliminary data.</text>
</comment>
<reference evidence="3 4" key="1">
    <citation type="journal article" date="2021" name="Sci. Rep.">
        <title>The genome of the diatom Chaetoceros tenuissimus carries an ancient integrated fragment of an extant virus.</title>
        <authorList>
            <person name="Hongo Y."/>
            <person name="Kimura K."/>
            <person name="Takaki Y."/>
            <person name="Yoshida Y."/>
            <person name="Baba S."/>
            <person name="Kobayashi G."/>
            <person name="Nagasaki K."/>
            <person name="Hano T."/>
            <person name="Tomaru Y."/>
        </authorList>
    </citation>
    <scope>NUCLEOTIDE SEQUENCE [LARGE SCALE GENOMIC DNA]</scope>
    <source>
        <strain evidence="3 4">NIES-3715</strain>
    </source>
</reference>
<accession>A0AAD3D1S3</accession>
<sequence>MNTKIIPKTLLFSLTVFAYVVAAKDHHYATNDQLRLLRDNIFAHRDESPQSSSEAELSSRSIPCTIEKLFGLEPQHGVSLNDFLTCATKDGQYYDVNLLEGLSCLYHSLTPEEELIIHVSEQKVTKQHSFQLIGHMNDLSYTRRRKEDSNTEISSRNSAKARNTSGIFKLLVVRVLGKGIEDDITQSEEKLFDDFFGDSSNVRTRMMKCSNNKLIFDPATGDHVNQGVLSLRLDENLKGNDFLMVSTMAMAEVSWYQTDYASNAFVQVHEISHNFGFNHSGKGSDEFGDSTDSTGNIGQWLDDGPVACFNGAKTYYSGWYPEFYSSLDPGINSFSEDLVGLNDIVSKPSVSTGNNLVSRLSTIGTDDLFIMYQRAEGILDTLQSNRDTVTITQQKSFEAQSWSLAELRPGQEYRYENYGGYGRPLIVKFCSEIVDSNDIDKAHVIAYVEGLTVANRGAYMDIPDGVTSDEDHTSCSDTPLDFIWRKQRRNCKWVAAKPTDCCSSKVLSSMCPQTCMTCDKCVDGRRRFYMKNGTSRACYWASSRNTVKRCKVLGIAETCRKTCGQCS</sequence>
<gene>
    <name evidence="3" type="ORF">CTEN210_11697</name>
</gene>
<protein>
    <recommendedName>
        <fullName evidence="2">Peptidase M11 gametolysin domain-containing protein</fullName>
    </recommendedName>
</protein>
<feature type="chain" id="PRO_5042141318" description="Peptidase M11 gametolysin domain-containing protein" evidence="1">
    <location>
        <begin position="23"/>
        <end position="567"/>
    </location>
</feature>
<evidence type="ECO:0000313" key="4">
    <source>
        <dbReference type="Proteomes" id="UP001054902"/>
    </source>
</evidence>
<dbReference type="Pfam" id="PF05548">
    <property type="entry name" value="Peptidase_M11"/>
    <property type="match status" value="1"/>
</dbReference>
<evidence type="ECO:0000259" key="2">
    <source>
        <dbReference type="Pfam" id="PF05548"/>
    </source>
</evidence>
<dbReference type="AlphaFoldDB" id="A0AAD3D1S3"/>
<dbReference type="Proteomes" id="UP001054902">
    <property type="component" value="Unassembled WGS sequence"/>
</dbReference>
<evidence type="ECO:0000313" key="3">
    <source>
        <dbReference type="EMBL" id="GFH55221.1"/>
    </source>
</evidence>
<feature type="signal peptide" evidence="1">
    <location>
        <begin position="1"/>
        <end position="22"/>
    </location>
</feature>
<dbReference type="EMBL" id="BLLK01000047">
    <property type="protein sequence ID" value="GFH55221.1"/>
    <property type="molecule type" value="Genomic_DNA"/>
</dbReference>
<organism evidence="3 4">
    <name type="scientific">Chaetoceros tenuissimus</name>
    <dbReference type="NCBI Taxonomy" id="426638"/>
    <lineage>
        <taxon>Eukaryota</taxon>
        <taxon>Sar</taxon>
        <taxon>Stramenopiles</taxon>
        <taxon>Ochrophyta</taxon>
        <taxon>Bacillariophyta</taxon>
        <taxon>Coscinodiscophyceae</taxon>
        <taxon>Chaetocerotophycidae</taxon>
        <taxon>Chaetocerotales</taxon>
        <taxon>Chaetocerotaceae</taxon>
        <taxon>Chaetoceros</taxon>
    </lineage>
</organism>
<proteinExistence type="predicted"/>
<evidence type="ECO:0000256" key="1">
    <source>
        <dbReference type="SAM" id="SignalP"/>
    </source>
</evidence>
<name>A0AAD3D1S3_9STRA</name>
<dbReference type="SUPFAM" id="SSF55486">
    <property type="entry name" value="Metalloproteases ('zincins'), catalytic domain"/>
    <property type="match status" value="1"/>
</dbReference>
<keyword evidence="1" id="KW-0732">Signal</keyword>